<proteinExistence type="predicted"/>
<dbReference type="Gene3D" id="1.10.30.50">
    <property type="match status" value="1"/>
</dbReference>
<gene>
    <name evidence="2" type="ORF">UC8_24290</name>
</gene>
<dbReference type="Pfam" id="PF01844">
    <property type="entry name" value="HNH"/>
    <property type="match status" value="1"/>
</dbReference>
<accession>A0A5B9QMV7</accession>
<keyword evidence="2" id="KW-0540">Nuclease</keyword>
<organism evidence="2 3">
    <name type="scientific">Roseimaritima ulvae</name>
    <dbReference type="NCBI Taxonomy" id="980254"/>
    <lineage>
        <taxon>Bacteria</taxon>
        <taxon>Pseudomonadati</taxon>
        <taxon>Planctomycetota</taxon>
        <taxon>Planctomycetia</taxon>
        <taxon>Pirellulales</taxon>
        <taxon>Pirellulaceae</taxon>
        <taxon>Roseimaritima</taxon>
    </lineage>
</organism>
<keyword evidence="2" id="KW-0255">Endonuclease</keyword>
<dbReference type="OrthoDB" id="292052at2"/>
<protein>
    <submittedName>
        <fullName evidence="2">HNH endonuclease</fullName>
    </submittedName>
</protein>
<dbReference type="InterPro" id="IPR003615">
    <property type="entry name" value="HNH_nuc"/>
</dbReference>
<feature type="domain" description="HNH nuclease" evidence="1">
    <location>
        <begin position="56"/>
        <end position="112"/>
    </location>
</feature>
<reference evidence="2 3" key="1">
    <citation type="submission" date="2019-08" db="EMBL/GenBank/DDBJ databases">
        <title>Deep-cultivation of Planctomycetes and their phenomic and genomic characterization uncovers novel biology.</title>
        <authorList>
            <person name="Wiegand S."/>
            <person name="Jogler M."/>
            <person name="Boedeker C."/>
            <person name="Pinto D."/>
            <person name="Vollmers J."/>
            <person name="Rivas-Marin E."/>
            <person name="Kohn T."/>
            <person name="Peeters S.H."/>
            <person name="Heuer A."/>
            <person name="Rast P."/>
            <person name="Oberbeckmann S."/>
            <person name="Bunk B."/>
            <person name="Jeske O."/>
            <person name="Meyerdierks A."/>
            <person name="Storesund J.E."/>
            <person name="Kallscheuer N."/>
            <person name="Luecker S."/>
            <person name="Lage O.M."/>
            <person name="Pohl T."/>
            <person name="Merkel B.J."/>
            <person name="Hornburger P."/>
            <person name="Mueller R.-W."/>
            <person name="Bruemmer F."/>
            <person name="Labrenz M."/>
            <person name="Spormann A.M."/>
            <person name="Op den Camp H."/>
            <person name="Overmann J."/>
            <person name="Amann R."/>
            <person name="Jetten M.S.M."/>
            <person name="Mascher T."/>
            <person name="Medema M.H."/>
            <person name="Devos D.P."/>
            <person name="Kaster A.-K."/>
            <person name="Ovreas L."/>
            <person name="Rohde M."/>
            <person name="Galperin M.Y."/>
            <person name="Jogler C."/>
        </authorList>
    </citation>
    <scope>NUCLEOTIDE SEQUENCE [LARGE SCALE GENOMIC DNA]</scope>
    <source>
        <strain evidence="2 3">UC8</strain>
    </source>
</reference>
<evidence type="ECO:0000259" key="1">
    <source>
        <dbReference type="SMART" id="SM00507"/>
    </source>
</evidence>
<keyword evidence="2" id="KW-0378">Hydrolase</keyword>
<name>A0A5B9QMV7_9BACT</name>
<dbReference type="KEGG" id="rul:UC8_24290"/>
<dbReference type="SMART" id="SM00507">
    <property type="entry name" value="HNHc"/>
    <property type="match status" value="1"/>
</dbReference>
<evidence type="ECO:0000313" key="2">
    <source>
        <dbReference type="EMBL" id="QEG40417.1"/>
    </source>
</evidence>
<evidence type="ECO:0000313" key="3">
    <source>
        <dbReference type="Proteomes" id="UP000325286"/>
    </source>
</evidence>
<dbReference type="InterPro" id="IPR002711">
    <property type="entry name" value="HNH"/>
</dbReference>
<sequence>MIRKFCPELGCRVLVVSGRCDEHKRTARKQAAKPVEDQTEWERESKKFLNSKVWKDLAQWKLSQDPVCEYCEGNKRPPQLATQCDHVKPRKQFPELALDADNLRSACDYCHAKKTRWEKKVYG</sequence>
<dbReference type="EMBL" id="CP042914">
    <property type="protein sequence ID" value="QEG40417.1"/>
    <property type="molecule type" value="Genomic_DNA"/>
</dbReference>
<dbReference type="Proteomes" id="UP000325286">
    <property type="component" value="Chromosome"/>
</dbReference>
<dbReference type="GO" id="GO:0008270">
    <property type="term" value="F:zinc ion binding"/>
    <property type="evidence" value="ECO:0007669"/>
    <property type="project" value="InterPro"/>
</dbReference>
<keyword evidence="3" id="KW-1185">Reference proteome</keyword>
<dbReference type="AlphaFoldDB" id="A0A5B9QMV7"/>
<dbReference type="GO" id="GO:0003676">
    <property type="term" value="F:nucleic acid binding"/>
    <property type="evidence" value="ECO:0007669"/>
    <property type="project" value="InterPro"/>
</dbReference>
<dbReference type="GO" id="GO:0004519">
    <property type="term" value="F:endonuclease activity"/>
    <property type="evidence" value="ECO:0007669"/>
    <property type="project" value="UniProtKB-KW"/>
</dbReference>
<dbReference type="CDD" id="cd00085">
    <property type="entry name" value="HNHc"/>
    <property type="match status" value="1"/>
</dbReference>
<dbReference type="RefSeq" id="WP_068130900.1">
    <property type="nucleotide sequence ID" value="NZ_CP042914.1"/>
</dbReference>